<feature type="domain" description="CxC5 like cysteine cluster associated with KDZ" evidence="2">
    <location>
        <begin position="2"/>
        <end position="121"/>
    </location>
</feature>
<feature type="compositionally biased region" description="Acidic residues" evidence="1">
    <location>
        <begin position="605"/>
        <end position="617"/>
    </location>
</feature>
<evidence type="ECO:0000313" key="4">
    <source>
        <dbReference type="EMBL" id="KZV97169.1"/>
    </source>
</evidence>
<evidence type="ECO:0000313" key="5">
    <source>
        <dbReference type="Proteomes" id="UP000077266"/>
    </source>
</evidence>
<dbReference type="InParanoid" id="A0A166B1W5"/>
<evidence type="ECO:0000259" key="3">
    <source>
        <dbReference type="Pfam" id="PF18721"/>
    </source>
</evidence>
<dbReference type="Proteomes" id="UP000077266">
    <property type="component" value="Unassembled WGS sequence"/>
</dbReference>
<feature type="domain" description="CxC6 like cysteine cluster associated with KDZ" evidence="3">
    <location>
        <begin position="276"/>
        <end position="346"/>
    </location>
</feature>
<dbReference type="InterPro" id="IPR041539">
    <property type="entry name" value="CxC5"/>
</dbReference>
<dbReference type="OrthoDB" id="2527272at2759"/>
<dbReference type="InterPro" id="IPR040898">
    <property type="entry name" value="CxC6"/>
</dbReference>
<organism evidence="4 5">
    <name type="scientific">Exidia glandulosa HHB12029</name>
    <dbReference type="NCBI Taxonomy" id="1314781"/>
    <lineage>
        <taxon>Eukaryota</taxon>
        <taxon>Fungi</taxon>
        <taxon>Dikarya</taxon>
        <taxon>Basidiomycota</taxon>
        <taxon>Agaricomycotina</taxon>
        <taxon>Agaricomycetes</taxon>
        <taxon>Auriculariales</taxon>
        <taxon>Exidiaceae</taxon>
        <taxon>Exidia</taxon>
    </lineage>
</organism>
<evidence type="ECO:0008006" key="6">
    <source>
        <dbReference type="Google" id="ProtNLM"/>
    </source>
</evidence>
<proteinExistence type="predicted"/>
<name>A0A166B1W5_EXIGL</name>
<dbReference type="EMBL" id="KV425933">
    <property type="protein sequence ID" value="KZV97169.1"/>
    <property type="molecule type" value="Genomic_DNA"/>
</dbReference>
<evidence type="ECO:0000256" key="1">
    <source>
        <dbReference type="SAM" id="MobiDB-lite"/>
    </source>
</evidence>
<accession>A0A166B1W5</accession>
<feature type="region of interest" description="Disordered" evidence="1">
    <location>
        <begin position="601"/>
        <end position="633"/>
    </location>
</feature>
<dbReference type="STRING" id="1314781.A0A166B1W5"/>
<dbReference type="AlphaFoldDB" id="A0A166B1W5"/>
<feature type="non-terminal residue" evidence="4">
    <location>
        <position position="1"/>
    </location>
</feature>
<sequence>IILCTPRLNCAVCPDHPSLHRKKDAHFVNLLLPDVTRTRGILVTAHCLTCKTIYWPDRLSVRPDLARDRHDRFLRLESQPSFLRVSKSSQLWVHRDIAQMQESAFFNLHSGWSSFANHLNSIRSGPPVITLRQVRRLFVEHFGRSMLEAHGLLDNFQCATDPNTDAFMAAVVAVLGSEGGKAPDAFAHHCDDCTHPKRYRQPGGGAWNGGRDEVVGLDENPQVGQLVSPRFRLPYSRLHQDLQAQNGNALAPAGAAALPAQLAPQQGPPLFVTIAVMDGKVIQHAICAVDACRRPLDNYRNGRFCAVHLPLYGDQCGIIPCGRPRATRFGEKFLACDYPPHKAFFESYQRRFGRLNFAGVQRVIRQQVQAADEGNPGLQLRARLPDVDGLEGNLVVHTFRPRMTYCIQTIQWACGYPIAWAKLYDSESTGNVARFLFDVWDLQIAAVLPPPPPPPPPPPKPSFIAYDKACGLLAHLQTSHPLSPWITATRFIVNPWHYIGHRADDDLCRTLCNPAPADGSQPDLVLDRPGPNGTVLRTRAFNMETAEQFNSWLDRYKSLLEQMSATSYSFVVHTLFFLYAKDVTRRISQREERQARQAAAAAALLDDDDSPSSDSDDTPSLNSSNLGESNQPRSVLHLALFR</sequence>
<reference evidence="4 5" key="1">
    <citation type="journal article" date="2016" name="Mol. Biol. Evol.">
        <title>Comparative Genomics of Early-Diverging Mushroom-Forming Fungi Provides Insights into the Origins of Lignocellulose Decay Capabilities.</title>
        <authorList>
            <person name="Nagy L.G."/>
            <person name="Riley R."/>
            <person name="Tritt A."/>
            <person name="Adam C."/>
            <person name="Daum C."/>
            <person name="Floudas D."/>
            <person name="Sun H."/>
            <person name="Yadav J.S."/>
            <person name="Pangilinan J."/>
            <person name="Larsson K.H."/>
            <person name="Matsuura K."/>
            <person name="Barry K."/>
            <person name="Labutti K."/>
            <person name="Kuo R."/>
            <person name="Ohm R.A."/>
            <person name="Bhattacharya S.S."/>
            <person name="Shirouzu T."/>
            <person name="Yoshinaga Y."/>
            <person name="Martin F.M."/>
            <person name="Grigoriev I.V."/>
            <person name="Hibbett D.S."/>
        </authorList>
    </citation>
    <scope>NUCLEOTIDE SEQUENCE [LARGE SCALE GENOMIC DNA]</scope>
    <source>
        <strain evidence="4 5">HHB12029</strain>
    </source>
</reference>
<keyword evidence="5" id="KW-1185">Reference proteome</keyword>
<gene>
    <name evidence="4" type="ORF">EXIGLDRAFT_608346</name>
</gene>
<dbReference type="Pfam" id="PF18718">
    <property type="entry name" value="CxC5"/>
    <property type="match status" value="1"/>
</dbReference>
<protein>
    <recommendedName>
        <fullName evidence="6">CxC5 like cysteine cluster associated with KDZ domain-containing protein</fullName>
    </recommendedName>
</protein>
<dbReference type="Pfam" id="PF18721">
    <property type="entry name" value="CxC6"/>
    <property type="match status" value="1"/>
</dbReference>
<evidence type="ECO:0000259" key="2">
    <source>
        <dbReference type="Pfam" id="PF18718"/>
    </source>
</evidence>